<dbReference type="Proteomes" id="UP001162881">
    <property type="component" value="Unassembled WGS sequence"/>
</dbReference>
<dbReference type="Gene3D" id="3.30.2010.20">
    <property type="match status" value="1"/>
</dbReference>
<name>A0ABT0BB74_9SPHN</name>
<dbReference type="SUPFAM" id="SSF55486">
    <property type="entry name" value="Metalloproteases ('zincins'), catalytic domain"/>
    <property type="match status" value="1"/>
</dbReference>
<evidence type="ECO:0000313" key="2">
    <source>
        <dbReference type="Proteomes" id="UP001162881"/>
    </source>
</evidence>
<dbReference type="Pfam" id="PF06262">
    <property type="entry name" value="Zincin_1"/>
    <property type="match status" value="1"/>
</dbReference>
<reference evidence="1" key="1">
    <citation type="submission" date="2022-03" db="EMBL/GenBank/DDBJ databases">
        <title>Identification of a novel bacterium isolated from mangrove sediments.</title>
        <authorList>
            <person name="Pan X."/>
        </authorList>
    </citation>
    <scope>NUCLEOTIDE SEQUENCE</scope>
    <source>
        <strain evidence="1">B1949</strain>
    </source>
</reference>
<dbReference type="CDD" id="cd12952">
    <property type="entry name" value="MMP_ACEL2062"/>
    <property type="match status" value="1"/>
</dbReference>
<dbReference type="RefSeq" id="WP_244017671.1">
    <property type="nucleotide sequence ID" value="NZ_JALHLF010000011.1"/>
</dbReference>
<gene>
    <name evidence="1" type="ORF">MTR62_05210</name>
</gene>
<accession>A0ABT0BB74</accession>
<dbReference type="InterPro" id="IPR038555">
    <property type="entry name" value="Zincin_1_sf"/>
</dbReference>
<keyword evidence="2" id="KW-1185">Reference proteome</keyword>
<proteinExistence type="predicted"/>
<organism evidence="1 2">
    <name type="scientific">Novosphingobium organovorum</name>
    <dbReference type="NCBI Taxonomy" id="2930092"/>
    <lineage>
        <taxon>Bacteria</taxon>
        <taxon>Pseudomonadati</taxon>
        <taxon>Pseudomonadota</taxon>
        <taxon>Alphaproteobacteria</taxon>
        <taxon>Sphingomonadales</taxon>
        <taxon>Sphingomonadaceae</taxon>
        <taxon>Novosphingobium</taxon>
    </lineage>
</organism>
<protein>
    <submittedName>
        <fullName evidence="1">Metallopeptidase family protein</fullName>
    </submittedName>
</protein>
<dbReference type="InterPro" id="IPR010428">
    <property type="entry name" value="Zincin_1"/>
</dbReference>
<comment type="caution">
    <text evidence="1">The sequence shown here is derived from an EMBL/GenBank/DDBJ whole genome shotgun (WGS) entry which is preliminary data.</text>
</comment>
<evidence type="ECO:0000313" key="1">
    <source>
        <dbReference type="EMBL" id="MCJ2182103.1"/>
    </source>
</evidence>
<dbReference type="EMBL" id="JALHLF010000011">
    <property type="protein sequence ID" value="MCJ2182103.1"/>
    <property type="molecule type" value="Genomic_DNA"/>
</dbReference>
<sequence>MTRRFGLAPSAGDFEALAQAAFARIGEPFAAHLDGVTVHVEEFAEAETLRALGLEDPFELTGLYHGRPMDEESVWSAGELPPRITLYRQPLLAEWCETPVTLEDLVAHVVVHEVGHHFGLSDEDMHALEESAR</sequence>